<gene>
    <name evidence="17" type="primary">ntrB</name>
    <name evidence="17" type="ORF">NBRC116591_08120</name>
</gene>
<protein>
    <recommendedName>
        <fullName evidence="12">Sensory histidine kinase/phosphatase NtrB</fullName>
        <ecNumber evidence="2">2.7.13.3</ecNumber>
    </recommendedName>
    <alternativeName>
        <fullName evidence="13">Nitrogen regulation protein NR(II)</fullName>
    </alternativeName>
    <alternativeName>
        <fullName evidence="14">Nitrogen regulator II</fullName>
    </alternativeName>
</protein>
<dbReference type="GO" id="GO:0016301">
    <property type="term" value="F:kinase activity"/>
    <property type="evidence" value="ECO:0007669"/>
    <property type="project" value="UniProtKB-KW"/>
</dbReference>
<dbReference type="Gene3D" id="3.30.565.10">
    <property type="entry name" value="Histidine kinase-like ATPase, C-terminal domain"/>
    <property type="match status" value="1"/>
</dbReference>
<dbReference type="EMBL" id="BAABWN010000002">
    <property type="protein sequence ID" value="GAA6167002.1"/>
    <property type="molecule type" value="Genomic_DNA"/>
</dbReference>
<keyword evidence="7" id="KW-0378">Hydrolase</keyword>
<dbReference type="PANTHER" id="PTHR43065:SF16">
    <property type="entry name" value="SENSORY HISTIDINE KINASE_PHOSPHATASE NTRB"/>
    <property type="match status" value="1"/>
</dbReference>
<keyword evidence="8" id="KW-0067">ATP-binding</keyword>
<name>A0ABQ0A5S8_9GAMM</name>
<dbReference type="Pfam" id="PF02518">
    <property type="entry name" value="HATPase_c"/>
    <property type="match status" value="1"/>
</dbReference>
<evidence type="ECO:0000313" key="18">
    <source>
        <dbReference type="Proteomes" id="UP001465153"/>
    </source>
</evidence>
<dbReference type="NCBIfam" id="NF008293">
    <property type="entry name" value="PRK11073.1"/>
    <property type="match status" value="1"/>
</dbReference>
<evidence type="ECO:0000256" key="7">
    <source>
        <dbReference type="ARBA" id="ARBA00022801"/>
    </source>
</evidence>
<dbReference type="InterPro" id="IPR004358">
    <property type="entry name" value="Sig_transdc_His_kin-like_C"/>
</dbReference>
<keyword evidence="3" id="KW-0597">Phosphoprotein</keyword>
<dbReference type="InterPro" id="IPR005467">
    <property type="entry name" value="His_kinase_dom"/>
</dbReference>
<evidence type="ECO:0000256" key="10">
    <source>
        <dbReference type="ARBA" id="ARBA00023231"/>
    </source>
</evidence>
<keyword evidence="10" id="KW-0535">Nitrogen fixation</keyword>
<dbReference type="InterPro" id="IPR003594">
    <property type="entry name" value="HATPase_dom"/>
</dbReference>
<comment type="catalytic activity">
    <reaction evidence="1">
        <text>ATP + protein L-histidine = ADP + protein N-phospho-L-histidine.</text>
        <dbReference type="EC" id="2.7.13.3"/>
    </reaction>
</comment>
<evidence type="ECO:0000256" key="5">
    <source>
        <dbReference type="ARBA" id="ARBA00022741"/>
    </source>
</evidence>
<evidence type="ECO:0000256" key="9">
    <source>
        <dbReference type="ARBA" id="ARBA00023012"/>
    </source>
</evidence>
<dbReference type="SUPFAM" id="SSF55874">
    <property type="entry name" value="ATPase domain of HSP90 chaperone/DNA topoisomerase II/histidine kinase"/>
    <property type="match status" value="1"/>
</dbReference>
<proteinExistence type="predicted"/>
<keyword evidence="5" id="KW-0547">Nucleotide-binding</keyword>
<comment type="function">
    <text evidence="11">Member of the two-component regulatory system NtrB/NtrC, which controls expression of the nitrogen-regulated (ntr) genes in response to nitrogen limitation. Under conditions of nitrogen limitation, NtrB autophosphorylates and transfers the phosphoryl group to NtrC. In the presence of nitrogen, acts as a phosphatase that dephosphorylates and inactivates NtrC.</text>
</comment>
<dbReference type="SMART" id="SM00387">
    <property type="entry name" value="HATPase_c"/>
    <property type="match status" value="1"/>
</dbReference>
<dbReference type="CDD" id="cd00130">
    <property type="entry name" value="PAS"/>
    <property type="match status" value="1"/>
</dbReference>
<organism evidence="17 18">
    <name type="scientific">Sessilibacter corallicola</name>
    <dbReference type="NCBI Taxonomy" id="2904075"/>
    <lineage>
        <taxon>Bacteria</taxon>
        <taxon>Pseudomonadati</taxon>
        <taxon>Pseudomonadota</taxon>
        <taxon>Gammaproteobacteria</taxon>
        <taxon>Cellvibrionales</taxon>
        <taxon>Cellvibrionaceae</taxon>
        <taxon>Sessilibacter</taxon>
    </lineage>
</organism>
<dbReference type="PROSITE" id="PS50109">
    <property type="entry name" value="HIS_KIN"/>
    <property type="match status" value="1"/>
</dbReference>
<feature type="domain" description="Histidine kinase" evidence="15">
    <location>
        <begin position="136"/>
        <end position="352"/>
    </location>
</feature>
<dbReference type="InterPro" id="IPR035965">
    <property type="entry name" value="PAS-like_dom_sf"/>
</dbReference>
<dbReference type="EC" id="2.7.13.3" evidence="2"/>
<evidence type="ECO:0000256" key="14">
    <source>
        <dbReference type="ARBA" id="ARBA00043094"/>
    </source>
</evidence>
<evidence type="ECO:0000256" key="6">
    <source>
        <dbReference type="ARBA" id="ARBA00022777"/>
    </source>
</evidence>
<keyword evidence="18" id="KW-1185">Reference proteome</keyword>
<dbReference type="Proteomes" id="UP001465153">
    <property type="component" value="Unassembled WGS sequence"/>
</dbReference>
<evidence type="ECO:0000256" key="11">
    <source>
        <dbReference type="ARBA" id="ARBA00037696"/>
    </source>
</evidence>
<dbReference type="Gene3D" id="1.10.287.130">
    <property type="match status" value="1"/>
</dbReference>
<sequence>MTLEPNYKQLLDSLSTAIVVVTNKLEICYLNPTAEALLAISGARVIGTSINNYFAESEAAITAMQEAAKHQHLYTKRRAKWQLHNNQQLTVDYTVTPLADHENMAVEIQPLDRLLRISREEAVVSAQETTKNLIRGLAHEIKNPLGGIRGAAQLLARELPELSLSEYTDVIIDEADRLRNLVDRMLGPRQLPNWADINIHEVLERVSTLISAESKGLVELKRDYDPSIPVLQGDRELLIQAILNIMRNAMQALTEAKTASPEIMVRTRIQRQFTIGRENHSLVCRIDIVDNGPGIPPNLIEDIFYPMISGRAEGTGLGLSISQQLINQHNGLVECESRPGSTNFSIYLPMEMHNAETK</sequence>
<dbReference type="SUPFAM" id="SSF55785">
    <property type="entry name" value="PYP-like sensor domain (PAS domain)"/>
    <property type="match status" value="1"/>
</dbReference>
<reference evidence="17 18" key="1">
    <citation type="submission" date="2024-04" db="EMBL/GenBank/DDBJ databases">
        <title>Draft genome sequence of Sessilibacter corallicola NBRC 116591.</title>
        <authorList>
            <person name="Miyakawa T."/>
            <person name="Kusuya Y."/>
            <person name="Miura T."/>
        </authorList>
    </citation>
    <scope>NUCLEOTIDE SEQUENCE [LARGE SCALE GENOMIC DNA]</scope>
    <source>
        <strain evidence="17 18">KU-00831-HH</strain>
    </source>
</reference>
<evidence type="ECO:0000256" key="1">
    <source>
        <dbReference type="ARBA" id="ARBA00000085"/>
    </source>
</evidence>
<dbReference type="InterPro" id="IPR036890">
    <property type="entry name" value="HATPase_C_sf"/>
</dbReference>
<dbReference type="CDD" id="cd00082">
    <property type="entry name" value="HisKA"/>
    <property type="match status" value="1"/>
</dbReference>
<evidence type="ECO:0000259" key="15">
    <source>
        <dbReference type="PROSITE" id="PS50109"/>
    </source>
</evidence>
<evidence type="ECO:0000256" key="2">
    <source>
        <dbReference type="ARBA" id="ARBA00012438"/>
    </source>
</evidence>
<dbReference type="Pfam" id="PF00512">
    <property type="entry name" value="HisKA"/>
    <property type="match status" value="1"/>
</dbReference>
<evidence type="ECO:0000259" key="16">
    <source>
        <dbReference type="PROSITE" id="PS50112"/>
    </source>
</evidence>
<evidence type="ECO:0000256" key="13">
    <source>
        <dbReference type="ARBA" id="ARBA00042313"/>
    </source>
</evidence>
<dbReference type="Gene3D" id="3.30.450.20">
    <property type="entry name" value="PAS domain"/>
    <property type="match status" value="1"/>
</dbReference>
<dbReference type="InterPro" id="IPR036097">
    <property type="entry name" value="HisK_dim/P_sf"/>
</dbReference>
<evidence type="ECO:0000256" key="4">
    <source>
        <dbReference type="ARBA" id="ARBA00022679"/>
    </source>
</evidence>
<evidence type="ECO:0000256" key="3">
    <source>
        <dbReference type="ARBA" id="ARBA00022553"/>
    </source>
</evidence>
<dbReference type="PANTHER" id="PTHR43065">
    <property type="entry name" value="SENSOR HISTIDINE KINASE"/>
    <property type="match status" value="1"/>
</dbReference>
<dbReference type="SUPFAM" id="SSF47384">
    <property type="entry name" value="Homodimeric domain of signal transducing histidine kinase"/>
    <property type="match status" value="1"/>
</dbReference>
<keyword evidence="4" id="KW-0808">Transferase</keyword>
<comment type="caution">
    <text evidence="17">The sequence shown here is derived from an EMBL/GenBank/DDBJ whole genome shotgun (WGS) entry which is preliminary data.</text>
</comment>
<dbReference type="InterPro" id="IPR000014">
    <property type="entry name" value="PAS"/>
</dbReference>
<dbReference type="InterPro" id="IPR013767">
    <property type="entry name" value="PAS_fold"/>
</dbReference>
<evidence type="ECO:0000313" key="17">
    <source>
        <dbReference type="EMBL" id="GAA6167002.1"/>
    </source>
</evidence>
<dbReference type="SMART" id="SM00091">
    <property type="entry name" value="PAS"/>
    <property type="match status" value="1"/>
</dbReference>
<evidence type="ECO:0000256" key="8">
    <source>
        <dbReference type="ARBA" id="ARBA00022840"/>
    </source>
</evidence>
<evidence type="ECO:0000256" key="12">
    <source>
        <dbReference type="ARBA" id="ARBA00039567"/>
    </source>
</evidence>
<accession>A0ABQ0A5S8</accession>
<dbReference type="RefSeq" id="WP_233087842.1">
    <property type="nucleotide sequence ID" value="NZ_BAABWN010000002.1"/>
</dbReference>
<dbReference type="Pfam" id="PF00989">
    <property type="entry name" value="PAS"/>
    <property type="match status" value="1"/>
</dbReference>
<feature type="domain" description="PAS" evidence="16">
    <location>
        <begin position="3"/>
        <end position="49"/>
    </location>
</feature>
<dbReference type="PROSITE" id="PS50112">
    <property type="entry name" value="PAS"/>
    <property type="match status" value="1"/>
</dbReference>
<keyword evidence="9" id="KW-0902">Two-component regulatory system</keyword>
<dbReference type="PRINTS" id="PR00344">
    <property type="entry name" value="BCTRLSENSOR"/>
</dbReference>
<keyword evidence="6 17" id="KW-0418">Kinase</keyword>
<dbReference type="InterPro" id="IPR003661">
    <property type="entry name" value="HisK_dim/P_dom"/>
</dbReference>
<dbReference type="SMART" id="SM00388">
    <property type="entry name" value="HisKA"/>
    <property type="match status" value="1"/>
</dbReference>